<dbReference type="Proteomes" id="UP000054217">
    <property type="component" value="Unassembled WGS sequence"/>
</dbReference>
<protein>
    <submittedName>
        <fullName evidence="1">Uncharacterized protein</fullName>
    </submittedName>
</protein>
<reference evidence="1 2" key="1">
    <citation type="submission" date="2014-04" db="EMBL/GenBank/DDBJ databases">
        <authorList>
            <consortium name="DOE Joint Genome Institute"/>
            <person name="Kuo A."/>
            <person name="Kohler A."/>
            <person name="Costa M.D."/>
            <person name="Nagy L.G."/>
            <person name="Floudas D."/>
            <person name="Copeland A."/>
            <person name="Barry K.W."/>
            <person name="Cichocki N."/>
            <person name="Veneault-Fourrey C."/>
            <person name="LaButti K."/>
            <person name="Lindquist E.A."/>
            <person name="Lipzen A."/>
            <person name="Lundell T."/>
            <person name="Morin E."/>
            <person name="Murat C."/>
            <person name="Sun H."/>
            <person name="Tunlid A."/>
            <person name="Henrissat B."/>
            <person name="Grigoriev I.V."/>
            <person name="Hibbett D.S."/>
            <person name="Martin F."/>
            <person name="Nordberg H.P."/>
            <person name="Cantor M.N."/>
            <person name="Hua S.X."/>
        </authorList>
    </citation>
    <scope>NUCLEOTIDE SEQUENCE [LARGE SCALE GENOMIC DNA]</scope>
    <source>
        <strain evidence="1 2">Marx 270</strain>
    </source>
</reference>
<reference evidence="2" key="2">
    <citation type="submission" date="2015-01" db="EMBL/GenBank/DDBJ databases">
        <title>Evolutionary Origins and Diversification of the Mycorrhizal Mutualists.</title>
        <authorList>
            <consortium name="DOE Joint Genome Institute"/>
            <consortium name="Mycorrhizal Genomics Consortium"/>
            <person name="Kohler A."/>
            <person name="Kuo A."/>
            <person name="Nagy L.G."/>
            <person name="Floudas D."/>
            <person name="Copeland A."/>
            <person name="Barry K.W."/>
            <person name="Cichocki N."/>
            <person name="Veneault-Fourrey C."/>
            <person name="LaButti K."/>
            <person name="Lindquist E.A."/>
            <person name="Lipzen A."/>
            <person name="Lundell T."/>
            <person name="Morin E."/>
            <person name="Murat C."/>
            <person name="Riley R."/>
            <person name="Ohm R."/>
            <person name="Sun H."/>
            <person name="Tunlid A."/>
            <person name="Henrissat B."/>
            <person name="Grigoriev I.V."/>
            <person name="Hibbett D.S."/>
            <person name="Martin F."/>
        </authorList>
    </citation>
    <scope>NUCLEOTIDE SEQUENCE [LARGE SCALE GENOMIC DNA]</scope>
    <source>
        <strain evidence="2">Marx 270</strain>
    </source>
</reference>
<gene>
    <name evidence="1" type="ORF">M404DRAFT_1008019</name>
</gene>
<organism evidence="1 2">
    <name type="scientific">Pisolithus tinctorius Marx 270</name>
    <dbReference type="NCBI Taxonomy" id="870435"/>
    <lineage>
        <taxon>Eukaryota</taxon>
        <taxon>Fungi</taxon>
        <taxon>Dikarya</taxon>
        <taxon>Basidiomycota</taxon>
        <taxon>Agaricomycotina</taxon>
        <taxon>Agaricomycetes</taxon>
        <taxon>Agaricomycetidae</taxon>
        <taxon>Boletales</taxon>
        <taxon>Sclerodermatineae</taxon>
        <taxon>Pisolithaceae</taxon>
        <taxon>Pisolithus</taxon>
    </lineage>
</organism>
<dbReference type="HOGENOM" id="CLU_2832195_0_0_1"/>
<dbReference type="InParanoid" id="A0A0C3NHH6"/>
<accession>A0A0C3NHH6</accession>
<proteinExistence type="predicted"/>
<evidence type="ECO:0000313" key="1">
    <source>
        <dbReference type="EMBL" id="KIN94888.1"/>
    </source>
</evidence>
<sequence>MCLCLSSNTKIPPNPPEWCVVCTFCVSNRCECVMPKEPLQPLKDKVFQKVCQFVLLECSFQFFEGL</sequence>
<dbReference type="EMBL" id="KN832083">
    <property type="protein sequence ID" value="KIN94888.1"/>
    <property type="molecule type" value="Genomic_DNA"/>
</dbReference>
<name>A0A0C3NHH6_PISTI</name>
<evidence type="ECO:0000313" key="2">
    <source>
        <dbReference type="Proteomes" id="UP000054217"/>
    </source>
</evidence>
<keyword evidence="2" id="KW-1185">Reference proteome</keyword>
<dbReference type="AlphaFoldDB" id="A0A0C3NHH6"/>